<sequence length="407" mass="46812">MSETETRHTQRGRTETEFAQPGIPVLAGPEGILYDFNYGCRVQVPVDGWHVRMTDLDTFNVVLDETVEANVVITSRRKYFVRFLLEVFDGQRLVFSHAFDATNRKVRLRMQPLALGDSLAWLPVIDAFREQHQCELYMPLAEHLQPLYRDGYPHLRVATNAELDSQNDAYYATYYLGLLKPFSERDHQPTDPRVSNMQDMMAYLLGVPCEERRPNVVIADKTRTIAERYVCIATQSTAQYKYWNNPRGWPTLIEHLKTLGYRVLCIDRDKQYGNADHMNLMPEGAEDFTGNRPLQERMSLLHHADFFIGLGSGLSWLAWAAGTPVVMISGFSHPSTEFRTPYRVINFHGCNSCFNDTTAEFNSENFGWCPRRFDKPQPFQCTAVITPEFVMRVVDKLIAERGLAQTF</sequence>
<feature type="domain" description="Autotransproter heptosyltransferase TibC/BAHTCr-like N-terminal" evidence="3">
    <location>
        <begin position="28"/>
        <end position="89"/>
    </location>
</feature>
<evidence type="ECO:0000256" key="1">
    <source>
        <dbReference type="ARBA" id="ARBA00022676"/>
    </source>
</evidence>
<dbReference type="OrthoDB" id="5561008at2"/>
<dbReference type="Gene3D" id="3.40.50.2000">
    <property type="entry name" value="Glycogen Phosphorylase B"/>
    <property type="match status" value="1"/>
</dbReference>
<evidence type="ECO:0000313" key="4">
    <source>
        <dbReference type="EMBL" id="SAL54287.1"/>
    </source>
</evidence>
<dbReference type="GO" id="GO:0005829">
    <property type="term" value="C:cytosol"/>
    <property type="evidence" value="ECO:0007669"/>
    <property type="project" value="TreeGrafter"/>
</dbReference>
<dbReference type="Pfam" id="PF01075">
    <property type="entry name" value="Glyco_transf_9"/>
    <property type="match status" value="1"/>
</dbReference>
<dbReference type="GO" id="GO:0008713">
    <property type="term" value="F:ADP-heptose-lipopolysaccharide heptosyltransferase activity"/>
    <property type="evidence" value="ECO:0007669"/>
    <property type="project" value="TreeGrafter"/>
</dbReference>
<evidence type="ECO:0000256" key="2">
    <source>
        <dbReference type="ARBA" id="ARBA00022679"/>
    </source>
</evidence>
<dbReference type="EMBL" id="FCOK02000047">
    <property type="protein sequence ID" value="SAL54287.1"/>
    <property type="molecule type" value="Genomic_DNA"/>
</dbReference>
<dbReference type="InterPro" id="IPR002201">
    <property type="entry name" value="Glyco_trans_9"/>
</dbReference>
<dbReference type="NCBIfam" id="TIGR04414">
    <property type="entry name" value="hepto_Aah_TibC"/>
    <property type="match status" value="1"/>
</dbReference>
<accession>A0A158ICV2</accession>
<dbReference type="InterPro" id="IPR051199">
    <property type="entry name" value="LPS_LOS_Heptosyltrfase"/>
</dbReference>
<dbReference type="InterPro" id="IPR030929">
    <property type="entry name" value="Aah/TibC-like"/>
</dbReference>
<dbReference type="AlphaFoldDB" id="A0A158ICV2"/>
<name>A0A158ICV2_9BURK</name>
<evidence type="ECO:0000259" key="3">
    <source>
        <dbReference type="Pfam" id="PF21129"/>
    </source>
</evidence>
<dbReference type="GO" id="GO:0009244">
    <property type="term" value="P:lipopolysaccharide core region biosynthetic process"/>
    <property type="evidence" value="ECO:0007669"/>
    <property type="project" value="TreeGrafter"/>
</dbReference>
<dbReference type="PANTHER" id="PTHR30160">
    <property type="entry name" value="TETRAACYLDISACCHARIDE 4'-KINASE-RELATED"/>
    <property type="match status" value="1"/>
</dbReference>
<evidence type="ECO:0000313" key="5">
    <source>
        <dbReference type="Proteomes" id="UP000054683"/>
    </source>
</evidence>
<dbReference type="RefSeq" id="WP_062090109.1">
    <property type="nucleotide sequence ID" value="NZ_FCOK02000047.1"/>
</dbReference>
<protein>
    <submittedName>
        <fullName evidence="4">Glycosyltransferase</fullName>
    </submittedName>
</protein>
<reference evidence="4 5" key="1">
    <citation type="submission" date="2016-01" db="EMBL/GenBank/DDBJ databases">
        <authorList>
            <person name="Oliw E.H."/>
        </authorList>
    </citation>
    <scope>NUCLEOTIDE SEQUENCE [LARGE SCALE GENOMIC DNA]</scope>
    <source>
        <strain evidence="4">LMG 27134</strain>
    </source>
</reference>
<keyword evidence="2 4" id="KW-0808">Transferase</keyword>
<proteinExistence type="predicted"/>
<dbReference type="SUPFAM" id="SSF53756">
    <property type="entry name" value="UDP-Glycosyltransferase/glycogen phosphorylase"/>
    <property type="match status" value="1"/>
</dbReference>
<keyword evidence="1" id="KW-0328">Glycosyltransferase</keyword>
<dbReference type="Proteomes" id="UP000054683">
    <property type="component" value="Unassembled WGS sequence"/>
</dbReference>
<organism evidence="4 5">
    <name type="scientific">Caballeronia udeis</name>
    <dbReference type="NCBI Taxonomy" id="1232866"/>
    <lineage>
        <taxon>Bacteria</taxon>
        <taxon>Pseudomonadati</taxon>
        <taxon>Pseudomonadota</taxon>
        <taxon>Betaproteobacteria</taxon>
        <taxon>Burkholderiales</taxon>
        <taxon>Burkholderiaceae</taxon>
        <taxon>Caballeronia</taxon>
    </lineage>
</organism>
<gene>
    <name evidence="4" type="ORF">AWB69_05774</name>
</gene>
<dbReference type="Pfam" id="PF21129">
    <property type="entry name" value="TibC_1st"/>
    <property type="match status" value="1"/>
</dbReference>
<dbReference type="InterPro" id="IPR049327">
    <property type="entry name" value="TibC/BAHTCr-like_N"/>
</dbReference>